<evidence type="ECO:0000256" key="2">
    <source>
        <dbReference type="ARBA" id="ARBA00022692"/>
    </source>
</evidence>
<dbReference type="Proteomes" id="UP000076502">
    <property type="component" value="Unassembled WGS sequence"/>
</dbReference>
<dbReference type="InterPro" id="IPR008952">
    <property type="entry name" value="Tetraspanin_EC2_sf"/>
</dbReference>
<keyword evidence="3 6" id="KW-1133">Transmembrane helix</keyword>
<dbReference type="SUPFAM" id="SSF48652">
    <property type="entry name" value="Tetraspanin"/>
    <property type="match status" value="1"/>
</dbReference>
<evidence type="ECO:0000313" key="7">
    <source>
        <dbReference type="EMBL" id="KZC06319.1"/>
    </source>
</evidence>
<evidence type="ECO:0000256" key="4">
    <source>
        <dbReference type="ARBA" id="ARBA00023136"/>
    </source>
</evidence>
<keyword evidence="4 6" id="KW-0472">Membrane</keyword>
<keyword evidence="2 6" id="KW-0812">Transmembrane</keyword>
<proteinExistence type="predicted"/>
<feature type="region of interest" description="Disordered" evidence="5">
    <location>
        <begin position="298"/>
        <end position="410"/>
    </location>
</feature>
<feature type="compositionally biased region" description="Basic residues" evidence="5">
    <location>
        <begin position="401"/>
        <end position="410"/>
    </location>
</feature>
<feature type="transmembrane region" description="Helical" evidence="6">
    <location>
        <begin position="247"/>
        <end position="273"/>
    </location>
</feature>
<dbReference type="Pfam" id="PF00335">
    <property type="entry name" value="Tetraspanin"/>
    <property type="match status" value="1"/>
</dbReference>
<organism evidence="7 8">
    <name type="scientific">Dufourea novaeangliae</name>
    <name type="common">Sweat bee</name>
    <dbReference type="NCBI Taxonomy" id="178035"/>
    <lineage>
        <taxon>Eukaryota</taxon>
        <taxon>Metazoa</taxon>
        <taxon>Ecdysozoa</taxon>
        <taxon>Arthropoda</taxon>
        <taxon>Hexapoda</taxon>
        <taxon>Insecta</taxon>
        <taxon>Pterygota</taxon>
        <taxon>Neoptera</taxon>
        <taxon>Endopterygota</taxon>
        <taxon>Hymenoptera</taxon>
        <taxon>Apocrita</taxon>
        <taxon>Aculeata</taxon>
        <taxon>Apoidea</taxon>
        <taxon>Anthophila</taxon>
        <taxon>Halictidae</taxon>
        <taxon>Rophitinae</taxon>
        <taxon>Dufourea</taxon>
    </lineage>
</organism>
<dbReference type="Gene3D" id="1.10.1450.10">
    <property type="entry name" value="Tetraspanin"/>
    <property type="match status" value="1"/>
</dbReference>
<dbReference type="OrthoDB" id="9836210at2759"/>
<feature type="transmembrane region" description="Helical" evidence="6">
    <location>
        <begin position="69"/>
        <end position="87"/>
    </location>
</feature>
<evidence type="ECO:0000256" key="3">
    <source>
        <dbReference type="ARBA" id="ARBA00022989"/>
    </source>
</evidence>
<feature type="compositionally biased region" description="Basic residues" evidence="5">
    <location>
        <begin position="325"/>
        <end position="342"/>
    </location>
</feature>
<dbReference type="AlphaFoldDB" id="A0A154P311"/>
<evidence type="ECO:0000256" key="6">
    <source>
        <dbReference type="SAM" id="Phobius"/>
    </source>
</evidence>
<dbReference type="STRING" id="178035.A0A154P311"/>
<evidence type="ECO:0000256" key="5">
    <source>
        <dbReference type="SAM" id="MobiDB-lite"/>
    </source>
</evidence>
<comment type="subcellular location">
    <subcellularLocation>
        <location evidence="1">Membrane</location>
        <topology evidence="1">Multi-pass membrane protein</topology>
    </subcellularLocation>
</comment>
<evidence type="ECO:0000256" key="1">
    <source>
        <dbReference type="ARBA" id="ARBA00004141"/>
    </source>
</evidence>
<accession>A0A154P311</accession>
<dbReference type="EMBL" id="KQ434809">
    <property type="protein sequence ID" value="KZC06319.1"/>
    <property type="molecule type" value="Genomic_DNA"/>
</dbReference>
<evidence type="ECO:0000313" key="8">
    <source>
        <dbReference type="Proteomes" id="UP000076502"/>
    </source>
</evidence>
<keyword evidence="8" id="KW-1185">Reference proteome</keyword>
<protein>
    <submittedName>
        <fullName evidence="7">RDS/peripherin-like protein xRDS35</fullName>
    </submittedName>
</protein>
<sequence length="410" mass="46582">MSSNESSRRSNVVFKRNERLPCNCGWEVRFGYGVAVTLAIFEAKRFFMLILEIFAEWQIIRFAGGLRPVIFTLMNISLGLPTALITVRSIRARKVPRCCVETRRALKCLLIAITICAIANAATLASIGYHISVRQETLIGIFNDSMRLYVSATSYKYAIDEIQFVFQCCGHTSYADWFRFDWQGVDYASREEMAVQNRISDEEYRDRGVPFSCCSLRALAPCEHTEIHRADVKTINANGCAEIISPVILRIVIVAYVMTSTLVIIQIFLAFLITKIIRKLLCGPCRLYHLPASFADESTSVSLGGTSTETERRGSSTSPTARERRYQRRTKRRDRSARRKTKQTSVSSSRRRPRSRNKTVEDSTTSPYESSPAKKPSCRGRDRRIQGAARIRPSAHEQHTIRKKLVLPDE</sequence>
<reference evidence="7 8" key="1">
    <citation type="submission" date="2015-07" db="EMBL/GenBank/DDBJ databases">
        <title>The genome of Dufourea novaeangliae.</title>
        <authorList>
            <person name="Pan H."/>
            <person name="Kapheim K."/>
        </authorList>
    </citation>
    <scope>NUCLEOTIDE SEQUENCE [LARGE SCALE GENOMIC DNA]</scope>
    <source>
        <strain evidence="7">0120121106</strain>
        <tissue evidence="7">Whole body</tissue>
    </source>
</reference>
<gene>
    <name evidence="7" type="ORF">WN55_10228</name>
</gene>
<dbReference type="InterPro" id="IPR018499">
    <property type="entry name" value="Tetraspanin/Peripherin"/>
</dbReference>
<name>A0A154P311_DUFNO</name>
<dbReference type="GO" id="GO:0016020">
    <property type="term" value="C:membrane"/>
    <property type="evidence" value="ECO:0007669"/>
    <property type="project" value="UniProtKB-SubCell"/>
</dbReference>
<feature type="transmembrane region" description="Helical" evidence="6">
    <location>
        <begin position="108"/>
        <end position="129"/>
    </location>
</feature>